<evidence type="ECO:0000313" key="10">
    <source>
        <dbReference type="Proteomes" id="UP000677913"/>
    </source>
</evidence>
<dbReference type="SUPFAM" id="SSF52540">
    <property type="entry name" value="P-loop containing nucleoside triphosphate hydrolases"/>
    <property type="match status" value="1"/>
</dbReference>
<dbReference type="EMBL" id="JAGSXH010000006">
    <property type="protein sequence ID" value="MBS2962005.1"/>
    <property type="molecule type" value="Genomic_DNA"/>
</dbReference>
<evidence type="ECO:0000256" key="1">
    <source>
        <dbReference type="ARBA" id="ARBA00012513"/>
    </source>
</evidence>
<dbReference type="RefSeq" id="WP_211464233.1">
    <property type="nucleotide sequence ID" value="NZ_JAGSXH010000006.1"/>
</dbReference>
<dbReference type="PANTHER" id="PTHR43289:SF6">
    <property type="entry name" value="SERINE_THREONINE-PROTEIN KINASE NEKL-3"/>
    <property type="match status" value="1"/>
</dbReference>
<evidence type="ECO:0000256" key="2">
    <source>
        <dbReference type="ARBA" id="ARBA00022527"/>
    </source>
</evidence>
<dbReference type="Gene3D" id="3.40.50.300">
    <property type="entry name" value="P-loop containing nucleotide triphosphate hydrolases"/>
    <property type="match status" value="1"/>
</dbReference>
<keyword evidence="6" id="KW-0067">ATP-binding</keyword>
<dbReference type="GO" id="GO:0005524">
    <property type="term" value="F:ATP binding"/>
    <property type="evidence" value="ECO:0007669"/>
    <property type="project" value="UniProtKB-KW"/>
</dbReference>
<gene>
    <name evidence="9" type="ORF">KGA66_03025</name>
</gene>
<accession>A0A8J8BB26</accession>
<dbReference type="Pfam" id="PF00069">
    <property type="entry name" value="Pkinase"/>
    <property type="match status" value="1"/>
</dbReference>
<dbReference type="Proteomes" id="UP000677913">
    <property type="component" value="Unassembled WGS sequence"/>
</dbReference>
<evidence type="ECO:0000256" key="5">
    <source>
        <dbReference type="ARBA" id="ARBA00022777"/>
    </source>
</evidence>
<evidence type="ECO:0000313" key="9">
    <source>
        <dbReference type="EMBL" id="MBS2962005.1"/>
    </source>
</evidence>
<dbReference type="InterPro" id="IPR000719">
    <property type="entry name" value="Prot_kinase_dom"/>
</dbReference>
<dbReference type="SUPFAM" id="SSF56112">
    <property type="entry name" value="Protein kinase-like (PK-like)"/>
    <property type="match status" value="1"/>
</dbReference>
<dbReference type="InterPro" id="IPR011009">
    <property type="entry name" value="Kinase-like_dom_sf"/>
</dbReference>
<dbReference type="SMART" id="SM00220">
    <property type="entry name" value="S_TKc"/>
    <property type="match status" value="1"/>
</dbReference>
<evidence type="ECO:0000259" key="8">
    <source>
        <dbReference type="PROSITE" id="PS50011"/>
    </source>
</evidence>
<evidence type="ECO:0000256" key="3">
    <source>
        <dbReference type="ARBA" id="ARBA00022679"/>
    </source>
</evidence>
<dbReference type="InterPro" id="IPR027417">
    <property type="entry name" value="P-loop_NTPase"/>
</dbReference>
<keyword evidence="2" id="KW-0723">Serine/threonine-protein kinase</keyword>
<dbReference type="PROSITE" id="PS50011">
    <property type="entry name" value="PROTEIN_KINASE_DOM"/>
    <property type="match status" value="1"/>
</dbReference>
<feature type="region of interest" description="Disordered" evidence="7">
    <location>
        <begin position="322"/>
        <end position="342"/>
    </location>
</feature>
<keyword evidence="4" id="KW-0547">Nucleotide-binding</keyword>
<keyword evidence="3" id="KW-0808">Transferase</keyword>
<organism evidence="9 10">
    <name type="scientific">Actinocrinis puniceicyclus</name>
    <dbReference type="NCBI Taxonomy" id="977794"/>
    <lineage>
        <taxon>Bacteria</taxon>
        <taxon>Bacillati</taxon>
        <taxon>Actinomycetota</taxon>
        <taxon>Actinomycetes</taxon>
        <taxon>Catenulisporales</taxon>
        <taxon>Actinospicaceae</taxon>
        <taxon>Actinocrinis</taxon>
    </lineage>
</organism>
<reference evidence="9" key="1">
    <citation type="submission" date="2021-04" db="EMBL/GenBank/DDBJ databases">
        <title>Genome based classification of Actinospica acidithermotolerans sp. nov., an actinobacterium isolated from an Indonesian hot spring.</title>
        <authorList>
            <person name="Kusuma A.B."/>
            <person name="Putra K.E."/>
            <person name="Nafisah S."/>
            <person name="Loh J."/>
            <person name="Nouioui I."/>
            <person name="Goodfellow M."/>
        </authorList>
    </citation>
    <scope>NUCLEOTIDE SEQUENCE</scope>
    <source>
        <strain evidence="9">DSM 45618</strain>
    </source>
</reference>
<comment type="caution">
    <text evidence="9">The sequence shown here is derived from an EMBL/GenBank/DDBJ whole genome shotgun (WGS) entry which is preliminary data.</text>
</comment>
<dbReference type="AlphaFoldDB" id="A0A8J8BB26"/>
<feature type="compositionally biased region" description="Low complexity" evidence="7">
    <location>
        <begin position="323"/>
        <end position="342"/>
    </location>
</feature>
<protein>
    <recommendedName>
        <fullName evidence="1">non-specific serine/threonine protein kinase</fullName>
        <ecNumber evidence="1">2.7.11.1</ecNumber>
    </recommendedName>
</protein>
<keyword evidence="5" id="KW-0418">Kinase</keyword>
<feature type="domain" description="Protein kinase" evidence="8">
    <location>
        <begin position="1"/>
        <end position="272"/>
    </location>
</feature>
<dbReference type="EC" id="2.7.11.1" evidence="1"/>
<name>A0A8J8BB26_9ACTN</name>
<dbReference type="PANTHER" id="PTHR43289">
    <property type="entry name" value="MITOGEN-ACTIVATED PROTEIN KINASE KINASE KINASE 20-RELATED"/>
    <property type="match status" value="1"/>
</dbReference>
<proteinExistence type="predicted"/>
<sequence>MTVTRQSGAGSDPLGFLAPAGFPVLHKAVFGTDTAVTGSPQVVRSIVLGQGWTVQQRRLPARHADPALRAAIEEEVRAALTLVRRYGEERYPAALPRLVGYDIEAEEPFVLYERMAGRPLSETVGRFTVKQRRLLAQGLIGALRLLEGAGLVHRAVTPENVLWDGISVRLCSLGAAVAAGVPRIAAGDAPWASPEQLAGVGTTESRDDVWSAAQVLYHTATGRPVNPAGPPRLLSADPALSALLAGAFSARAQERPQLSKLLGRLNCRDPLLDAPERTDPLAAGRRAFDALMARKTSDANPAPSVPGPARRGWFQRRAREIPRPAAETGPSGSGPSSGSESGSGILCPYCLDTLRFDPAALFTRNYRMQFEPVDLSSDLNGVRNQDAVRTLFQACTNTSGLRPHYLPAQYLAHGRPLTVALVGASGAGKTHLLAAMISEIDAGALKPYGIDVQSANAEWHNDFMRRRINPLRAGELLPSTPETQFAEFEDALLFTRHGVTRPVAFFDLSGENLVRSDATLRFLAGIDALVFVIDPVRALRLPQAQAERARLGLGEALASDPTFGTVLDRVPRRDGRIELPTAVAISKCDLLRFESPVDRWLRGRPDGGDERTSASSRMNENRDAYAFLSMHAERPWLRPAVDCANCTLHFVSATGGPVREGSPMRAIRSARVLEPLLSVLETCGLLDAPRPAPESAT</sequence>
<keyword evidence="10" id="KW-1185">Reference proteome</keyword>
<dbReference type="GO" id="GO:0004674">
    <property type="term" value="F:protein serine/threonine kinase activity"/>
    <property type="evidence" value="ECO:0007669"/>
    <property type="project" value="UniProtKB-KW"/>
</dbReference>
<evidence type="ECO:0000256" key="6">
    <source>
        <dbReference type="ARBA" id="ARBA00022840"/>
    </source>
</evidence>
<evidence type="ECO:0000256" key="7">
    <source>
        <dbReference type="SAM" id="MobiDB-lite"/>
    </source>
</evidence>
<evidence type="ECO:0000256" key="4">
    <source>
        <dbReference type="ARBA" id="ARBA00022741"/>
    </source>
</evidence>
<dbReference type="Gene3D" id="1.10.510.10">
    <property type="entry name" value="Transferase(Phosphotransferase) domain 1"/>
    <property type="match status" value="1"/>
</dbReference>